<name>A0A6F8Y469_9ACTN</name>
<feature type="compositionally biased region" description="Basic and acidic residues" evidence="1">
    <location>
        <begin position="163"/>
        <end position="188"/>
    </location>
</feature>
<organism evidence="3 4">
    <name type="scientific">Phytohabitans flavus</name>
    <dbReference type="NCBI Taxonomy" id="1076124"/>
    <lineage>
        <taxon>Bacteria</taxon>
        <taxon>Bacillati</taxon>
        <taxon>Actinomycetota</taxon>
        <taxon>Actinomycetes</taxon>
        <taxon>Micromonosporales</taxon>
        <taxon>Micromonosporaceae</taxon>
    </lineage>
</organism>
<evidence type="ECO:0000256" key="1">
    <source>
        <dbReference type="SAM" id="MobiDB-lite"/>
    </source>
</evidence>
<sequence length="258" mass="27267">MPLWDAFSNAMRGTHRRQIRPDEAEQLLATGRDPSRPELDRLLAAATAPPRPHELAGLEEALAAFQEAGRARRPAPAKQRWRVLRPLAAAAATAVVLVGGVAVAAEVGYLPGVERPAAQEGLGPREAPSTTAQAGPSATSGPTSTRTADPTRGAQTEQPGNSKLDRLCRTWDDRRRKDKPMKPQDLRELSAAAGGEDRIPAYCAPRLHPPGKGPASPPPHTGPSANQPSPALSGGGDSDNGDEDDDAPKNQKKPKEDE</sequence>
<keyword evidence="2" id="KW-0472">Membrane</keyword>
<evidence type="ECO:0000256" key="2">
    <source>
        <dbReference type="SAM" id="Phobius"/>
    </source>
</evidence>
<gene>
    <name evidence="3" type="ORF">Pflav_072330</name>
</gene>
<keyword evidence="2" id="KW-1133">Transmembrane helix</keyword>
<reference evidence="3 4" key="1">
    <citation type="submission" date="2020-03" db="EMBL/GenBank/DDBJ databases">
        <title>Whole genome shotgun sequence of Phytohabitans flavus NBRC 107702.</title>
        <authorList>
            <person name="Komaki H."/>
            <person name="Tamura T."/>
        </authorList>
    </citation>
    <scope>NUCLEOTIDE SEQUENCE [LARGE SCALE GENOMIC DNA]</scope>
    <source>
        <strain evidence="3 4">NBRC 107702</strain>
    </source>
</reference>
<dbReference type="EMBL" id="AP022870">
    <property type="protein sequence ID" value="BCB80823.1"/>
    <property type="molecule type" value="Genomic_DNA"/>
</dbReference>
<dbReference type="Proteomes" id="UP000502508">
    <property type="component" value="Chromosome"/>
</dbReference>
<feature type="compositionally biased region" description="Basic and acidic residues" evidence="1">
    <location>
        <begin position="247"/>
        <end position="258"/>
    </location>
</feature>
<dbReference type="AlphaFoldDB" id="A0A6F8Y469"/>
<keyword evidence="4" id="KW-1185">Reference proteome</keyword>
<evidence type="ECO:0000313" key="3">
    <source>
        <dbReference type="EMBL" id="BCB80823.1"/>
    </source>
</evidence>
<feature type="region of interest" description="Disordered" evidence="1">
    <location>
        <begin position="118"/>
        <end position="258"/>
    </location>
</feature>
<proteinExistence type="predicted"/>
<reference evidence="3 4" key="2">
    <citation type="submission" date="2020-03" db="EMBL/GenBank/DDBJ databases">
        <authorList>
            <person name="Ichikawa N."/>
            <person name="Kimura A."/>
            <person name="Kitahashi Y."/>
            <person name="Uohara A."/>
        </authorList>
    </citation>
    <scope>NUCLEOTIDE SEQUENCE [LARGE SCALE GENOMIC DNA]</scope>
    <source>
        <strain evidence="3 4">NBRC 107702</strain>
    </source>
</reference>
<dbReference type="KEGG" id="pfla:Pflav_072330"/>
<accession>A0A6F8Y469</accession>
<feature type="compositionally biased region" description="Polar residues" evidence="1">
    <location>
        <begin position="128"/>
        <end position="161"/>
    </location>
</feature>
<evidence type="ECO:0000313" key="4">
    <source>
        <dbReference type="Proteomes" id="UP000502508"/>
    </source>
</evidence>
<keyword evidence="2" id="KW-0812">Transmembrane</keyword>
<feature type="compositionally biased region" description="Pro residues" evidence="1">
    <location>
        <begin position="207"/>
        <end position="221"/>
    </location>
</feature>
<dbReference type="RefSeq" id="WP_173040872.1">
    <property type="nucleotide sequence ID" value="NZ_AP022870.1"/>
</dbReference>
<feature type="transmembrane region" description="Helical" evidence="2">
    <location>
        <begin position="87"/>
        <end position="110"/>
    </location>
</feature>
<protein>
    <submittedName>
        <fullName evidence="3">Uncharacterized protein</fullName>
    </submittedName>
</protein>